<gene>
    <name evidence="2" type="ORF">MNBD_PLANCTO03-1711</name>
</gene>
<keyword evidence="1" id="KW-0472">Membrane</keyword>
<feature type="transmembrane region" description="Helical" evidence="1">
    <location>
        <begin position="61"/>
        <end position="80"/>
    </location>
</feature>
<protein>
    <submittedName>
        <fullName evidence="2">Uncharacterized protein</fullName>
    </submittedName>
</protein>
<proteinExistence type="predicted"/>
<dbReference type="AlphaFoldDB" id="A0A3B1E059"/>
<reference evidence="2" key="1">
    <citation type="submission" date="2018-06" db="EMBL/GenBank/DDBJ databases">
        <authorList>
            <person name="Zhirakovskaya E."/>
        </authorList>
    </citation>
    <scope>NUCLEOTIDE SEQUENCE</scope>
</reference>
<accession>A0A3B1E059</accession>
<dbReference type="EMBL" id="UOGK01000676">
    <property type="protein sequence ID" value="VAX42304.1"/>
    <property type="molecule type" value="Genomic_DNA"/>
</dbReference>
<evidence type="ECO:0000313" key="2">
    <source>
        <dbReference type="EMBL" id="VAX42304.1"/>
    </source>
</evidence>
<evidence type="ECO:0000256" key="1">
    <source>
        <dbReference type="SAM" id="Phobius"/>
    </source>
</evidence>
<keyword evidence="1" id="KW-1133">Transmembrane helix</keyword>
<name>A0A3B1E059_9ZZZZ</name>
<organism evidence="2">
    <name type="scientific">hydrothermal vent metagenome</name>
    <dbReference type="NCBI Taxonomy" id="652676"/>
    <lineage>
        <taxon>unclassified sequences</taxon>
        <taxon>metagenomes</taxon>
        <taxon>ecological metagenomes</taxon>
    </lineage>
</organism>
<feature type="non-terminal residue" evidence="2">
    <location>
        <position position="1"/>
    </location>
</feature>
<feature type="transmembrane region" description="Helical" evidence="1">
    <location>
        <begin position="126"/>
        <end position="145"/>
    </location>
</feature>
<sequence>GLATLPIAAGVFGATWWIYRQHGVAMFVGRGGRFEQALLAVVLLEWCGVLVGLSAFSPQSITRHTFILLPMQILVAYVLLVKRPGVSKWPLLVGVIGYQLAARLPPGEEPFEAALKSWRFVSGATWFLLLAWLGLVWSTLSFVCVNSTRAGEKTPA</sequence>
<keyword evidence="1" id="KW-0812">Transmembrane</keyword>
<feature type="transmembrane region" description="Helical" evidence="1">
    <location>
        <begin position="37"/>
        <end position="55"/>
    </location>
</feature>